<dbReference type="GO" id="GO:0019354">
    <property type="term" value="P:siroheme biosynthetic process"/>
    <property type="evidence" value="ECO:0007669"/>
    <property type="project" value="UniProtKB-UniPathway"/>
</dbReference>
<evidence type="ECO:0000256" key="1">
    <source>
        <dbReference type="ARBA" id="ARBA00005010"/>
    </source>
</evidence>
<comment type="pathway">
    <text evidence="1">Porphyrin-containing compound metabolism; siroheme biosynthesis; sirohydrochlorin from precorrin-2: step 1/1.</text>
</comment>
<dbReference type="PANTHER" id="PTHR35330">
    <property type="entry name" value="SIROHEME BIOSYNTHESIS PROTEIN MET8"/>
    <property type="match status" value="1"/>
</dbReference>
<evidence type="ECO:0000313" key="7">
    <source>
        <dbReference type="EMBL" id="MBB6428509.1"/>
    </source>
</evidence>
<comment type="caution">
    <text evidence="7">The sequence shown here is derived from an EMBL/GenBank/DDBJ whole genome shotgun (WGS) entry which is preliminary data.</text>
</comment>
<dbReference type="RefSeq" id="WP_184675722.1">
    <property type="nucleotide sequence ID" value="NZ_JACHGY010000001.1"/>
</dbReference>
<evidence type="ECO:0000256" key="4">
    <source>
        <dbReference type="ARBA" id="ARBA00023027"/>
    </source>
</evidence>
<sequence>MRDGSAQDVLPCLPVMLRLRGQRCVVVGGGAVAARRAASLVACGAQVVVVAPAMDPKLDELLIERAERGYEAGDLDGAFLVVIATDNPAVNQRVADEAAEAGVLINRADNAGAGDLTVMAHDRRGPLTLAVDTGQTSAAAAKAIRAELLEALDDDWITLLTEARPWRAKIQSSVPDDSERARRLRQLADDTAMQTLKHQGVSALRARLQAVAEGRADD</sequence>
<keyword evidence="3 7" id="KW-0560">Oxidoreductase</keyword>
<comment type="catalytic activity">
    <reaction evidence="6">
        <text>precorrin-2 + NAD(+) = sirohydrochlorin + NADH + 2 H(+)</text>
        <dbReference type="Rhea" id="RHEA:15613"/>
        <dbReference type="ChEBI" id="CHEBI:15378"/>
        <dbReference type="ChEBI" id="CHEBI:57540"/>
        <dbReference type="ChEBI" id="CHEBI:57945"/>
        <dbReference type="ChEBI" id="CHEBI:58351"/>
        <dbReference type="ChEBI" id="CHEBI:58827"/>
        <dbReference type="EC" id="1.3.1.76"/>
    </reaction>
</comment>
<dbReference type="SUPFAM" id="SSF51735">
    <property type="entry name" value="NAD(P)-binding Rossmann-fold domains"/>
    <property type="match status" value="1"/>
</dbReference>
<evidence type="ECO:0000256" key="3">
    <source>
        <dbReference type="ARBA" id="ARBA00023002"/>
    </source>
</evidence>
<dbReference type="GO" id="GO:0004325">
    <property type="term" value="F:ferrochelatase activity"/>
    <property type="evidence" value="ECO:0007669"/>
    <property type="project" value="InterPro"/>
</dbReference>
<dbReference type="PANTHER" id="PTHR35330:SF1">
    <property type="entry name" value="SIROHEME BIOSYNTHESIS PROTEIN MET8"/>
    <property type="match status" value="1"/>
</dbReference>
<dbReference type="InterPro" id="IPR036291">
    <property type="entry name" value="NAD(P)-bd_dom_sf"/>
</dbReference>
<reference evidence="7 8" key="1">
    <citation type="submission" date="2020-08" db="EMBL/GenBank/DDBJ databases">
        <title>Genomic Encyclopedia of Type Strains, Phase IV (KMG-IV): sequencing the most valuable type-strain genomes for metagenomic binning, comparative biology and taxonomic classification.</title>
        <authorList>
            <person name="Goeker M."/>
        </authorList>
    </citation>
    <scope>NUCLEOTIDE SEQUENCE [LARGE SCALE GENOMIC DNA]</scope>
    <source>
        <strain evidence="7 8">DSM 103725</strain>
    </source>
</reference>
<dbReference type="NCBIfam" id="TIGR01470">
    <property type="entry name" value="cysG_Nterm"/>
    <property type="match status" value="1"/>
</dbReference>
<dbReference type="UniPathway" id="UPA00262">
    <property type="reaction ID" value="UER00222"/>
</dbReference>
<keyword evidence="7" id="KW-0456">Lyase</keyword>
<dbReference type="Proteomes" id="UP000541810">
    <property type="component" value="Unassembled WGS sequence"/>
</dbReference>
<name>A0A7X0H3G7_9BACT</name>
<dbReference type="InterPro" id="IPR028161">
    <property type="entry name" value="Met8-like"/>
</dbReference>
<keyword evidence="8" id="KW-1185">Reference proteome</keyword>
<dbReference type="Gene3D" id="1.10.8.610">
    <property type="entry name" value="SirC, precorrin-2 dehydrogenase, C-terminal helical domain-like"/>
    <property type="match status" value="1"/>
</dbReference>
<dbReference type="SUPFAM" id="SSF75615">
    <property type="entry name" value="Siroheme synthase middle domains-like"/>
    <property type="match status" value="1"/>
</dbReference>
<dbReference type="InterPro" id="IPR006367">
    <property type="entry name" value="Sirohaem_synthase_N"/>
</dbReference>
<dbReference type="InterPro" id="IPR042518">
    <property type="entry name" value="SirC_C"/>
</dbReference>
<organism evidence="7 8">
    <name type="scientific">Algisphaera agarilytica</name>
    <dbReference type="NCBI Taxonomy" id="1385975"/>
    <lineage>
        <taxon>Bacteria</taxon>
        <taxon>Pseudomonadati</taxon>
        <taxon>Planctomycetota</taxon>
        <taxon>Phycisphaerae</taxon>
        <taxon>Phycisphaerales</taxon>
        <taxon>Phycisphaeraceae</taxon>
        <taxon>Algisphaera</taxon>
    </lineage>
</organism>
<gene>
    <name evidence="7" type="ORF">HNQ40_000315</name>
</gene>
<evidence type="ECO:0000313" key="8">
    <source>
        <dbReference type="Proteomes" id="UP000541810"/>
    </source>
</evidence>
<dbReference type="Pfam" id="PF13241">
    <property type="entry name" value="NAD_binding_7"/>
    <property type="match status" value="1"/>
</dbReference>
<dbReference type="EMBL" id="JACHGY010000001">
    <property type="protein sequence ID" value="MBB6428509.1"/>
    <property type="molecule type" value="Genomic_DNA"/>
</dbReference>
<keyword evidence="5" id="KW-0627">Porphyrin biosynthesis</keyword>
<dbReference type="Gene3D" id="3.40.50.720">
    <property type="entry name" value="NAD(P)-binding Rossmann-like Domain"/>
    <property type="match status" value="1"/>
</dbReference>
<evidence type="ECO:0000256" key="6">
    <source>
        <dbReference type="ARBA" id="ARBA00047561"/>
    </source>
</evidence>
<dbReference type="GO" id="GO:0043115">
    <property type="term" value="F:precorrin-2 dehydrogenase activity"/>
    <property type="evidence" value="ECO:0007669"/>
    <property type="project" value="UniProtKB-EC"/>
</dbReference>
<evidence type="ECO:0000256" key="2">
    <source>
        <dbReference type="ARBA" id="ARBA00012400"/>
    </source>
</evidence>
<dbReference type="EC" id="1.3.1.76" evidence="2"/>
<dbReference type="AlphaFoldDB" id="A0A7X0H3G7"/>
<accession>A0A7X0H3G7</accession>
<proteinExistence type="predicted"/>
<evidence type="ECO:0000256" key="5">
    <source>
        <dbReference type="ARBA" id="ARBA00023244"/>
    </source>
</evidence>
<keyword evidence="4" id="KW-0520">NAD</keyword>
<protein>
    <recommendedName>
        <fullName evidence="2">precorrin-2 dehydrogenase</fullName>
        <ecNumber evidence="2">1.3.1.76</ecNumber>
    </recommendedName>
</protein>